<evidence type="ECO:0000259" key="2">
    <source>
        <dbReference type="Pfam" id="PF07589"/>
    </source>
</evidence>
<sequence>MNTALNSGITFYKKTRRVVMNKKLTGLLAALSLFGFSASAVQATIIDDFEDGSLSEYSASLNTVAETAIIGSGFAHDGNFGVGVGGDLQLDNGWIYRNDIVVSEGDTLSWWVNLGNTGRAYLGFGADAGGTQSFVLASNTGDIRFQDNAGWGFDSLDQSAQTFTLDQWYFAEVIWGTAGSVIGNLYGSDGTTLLNSVSSTVSYSTSGGIALRGFSQASFDTIEVNRNSVPEPATLMLMGLGLAGLGLSRKKKSA</sequence>
<feature type="domain" description="Ice-binding protein C-terminal" evidence="2">
    <location>
        <begin position="228"/>
        <end position="250"/>
    </location>
</feature>
<name>A0A832J3X2_9GAMM</name>
<dbReference type="Proteomes" id="UP000885832">
    <property type="component" value="Unassembled WGS sequence"/>
</dbReference>
<feature type="chain" id="PRO_5032493932" evidence="1">
    <location>
        <begin position="44"/>
        <end position="254"/>
    </location>
</feature>
<dbReference type="EMBL" id="DRNF01000288">
    <property type="protein sequence ID" value="HHJ80897.1"/>
    <property type="molecule type" value="Genomic_DNA"/>
</dbReference>
<gene>
    <name evidence="3" type="ORF">ENJ65_04610</name>
</gene>
<dbReference type="AlphaFoldDB" id="A0A832J3X2"/>
<organism evidence="3">
    <name type="scientific">Candidatus Tenderia electrophaga</name>
    <dbReference type="NCBI Taxonomy" id="1748243"/>
    <lineage>
        <taxon>Bacteria</taxon>
        <taxon>Pseudomonadati</taxon>
        <taxon>Pseudomonadota</taxon>
        <taxon>Gammaproteobacteria</taxon>
        <taxon>Candidatus Tenderiales</taxon>
        <taxon>Candidatus Tenderiaceae</taxon>
        <taxon>Candidatus Tenderia</taxon>
    </lineage>
</organism>
<accession>A0A832J3X2</accession>
<keyword evidence="1" id="KW-0732">Signal</keyword>
<protein>
    <submittedName>
        <fullName evidence="3">PEP-CTERM sorting domain-containing protein</fullName>
    </submittedName>
</protein>
<dbReference type="Pfam" id="PF07589">
    <property type="entry name" value="PEP-CTERM"/>
    <property type="match status" value="1"/>
</dbReference>
<proteinExistence type="predicted"/>
<evidence type="ECO:0000313" key="3">
    <source>
        <dbReference type="EMBL" id="HHJ80897.1"/>
    </source>
</evidence>
<reference evidence="3" key="1">
    <citation type="journal article" date="2020" name="mSystems">
        <title>Genome- and Community-Level Interaction Insights into Carbon Utilization and Element Cycling Functions of Hydrothermarchaeota in Hydrothermal Sediment.</title>
        <authorList>
            <person name="Zhou Z."/>
            <person name="Liu Y."/>
            <person name="Xu W."/>
            <person name="Pan J."/>
            <person name="Luo Z.H."/>
            <person name="Li M."/>
        </authorList>
    </citation>
    <scope>NUCLEOTIDE SEQUENCE [LARGE SCALE GENOMIC DNA]</scope>
    <source>
        <strain evidence="3">HyVt-505</strain>
    </source>
</reference>
<evidence type="ECO:0000256" key="1">
    <source>
        <dbReference type="SAM" id="SignalP"/>
    </source>
</evidence>
<feature type="signal peptide" evidence="1">
    <location>
        <begin position="1"/>
        <end position="43"/>
    </location>
</feature>
<dbReference type="NCBIfam" id="TIGR02595">
    <property type="entry name" value="PEP_CTERM"/>
    <property type="match status" value="1"/>
</dbReference>
<dbReference type="InterPro" id="IPR013424">
    <property type="entry name" value="Ice-binding_C"/>
</dbReference>
<comment type="caution">
    <text evidence="3">The sequence shown here is derived from an EMBL/GenBank/DDBJ whole genome shotgun (WGS) entry which is preliminary data.</text>
</comment>